<dbReference type="PATRIC" id="fig|1461584.3.peg.2652"/>
<proteinExistence type="inferred from homology"/>
<reference evidence="8" key="1">
    <citation type="submission" date="2014-07" db="EMBL/GenBank/DDBJ databases">
        <authorList>
            <person name="Urmite Genomes Urmite Genomes"/>
        </authorList>
    </citation>
    <scope>NUCLEOTIDE SEQUENCE</scope>
    <source>
        <strain evidence="8">11W110_air</strain>
    </source>
</reference>
<dbReference type="InterPro" id="IPR052528">
    <property type="entry name" value="Sugar_transport-like"/>
</dbReference>
<evidence type="ECO:0000256" key="6">
    <source>
        <dbReference type="SAM" id="Phobius"/>
    </source>
</evidence>
<dbReference type="GO" id="GO:0005886">
    <property type="term" value="C:plasma membrane"/>
    <property type="evidence" value="ECO:0007669"/>
    <property type="project" value="UniProtKB-SubCell"/>
</dbReference>
<evidence type="ECO:0000256" key="2">
    <source>
        <dbReference type="ARBA" id="ARBA00007520"/>
    </source>
</evidence>
<feature type="transmembrane region" description="Helical" evidence="6">
    <location>
        <begin position="355"/>
        <end position="378"/>
    </location>
</feature>
<dbReference type="InterPro" id="IPR036259">
    <property type="entry name" value="MFS_trans_sf"/>
</dbReference>
<protein>
    <submittedName>
        <fullName evidence="8">Tetracycline resistance protein, class B</fullName>
    </submittedName>
</protein>
<organism evidence="8">
    <name type="scientific">Arthrobacter saudimassiliensis</name>
    <dbReference type="NCBI Taxonomy" id="1461584"/>
    <lineage>
        <taxon>Bacteria</taxon>
        <taxon>Bacillati</taxon>
        <taxon>Actinomycetota</taxon>
        <taxon>Actinomycetes</taxon>
        <taxon>Micrococcales</taxon>
        <taxon>Micrococcaceae</taxon>
        <taxon>Arthrobacter</taxon>
    </lineage>
</organism>
<evidence type="ECO:0000256" key="4">
    <source>
        <dbReference type="ARBA" id="ARBA00022989"/>
    </source>
</evidence>
<dbReference type="Gene3D" id="1.20.1250.20">
    <property type="entry name" value="MFS general substrate transporter like domains"/>
    <property type="match status" value="1"/>
</dbReference>
<evidence type="ECO:0000313" key="8">
    <source>
        <dbReference type="EMBL" id="CEA09311.1"/>
    </source>
</evidence>
<feature type="domain" description="Major facilitator superfamily (MFS) profile" evidence="7">
    <location>
        <begin position="1"/>
        <end position="408"/>
    </location>
</feature>
<sequence length="415" mass="41534">MPSPNAAGRPYAWLWALVVAAVLSQTAINLARPLITYKVLALGGDAVAVGVASASFALLPVAFAIGLGRISDRASRLRVLLLAGLGLLALNGGLLAVAPGLAVVVVGAAGLGMGHLCFTIAGQSAIAKLAPAARIDTAFGWFTAAFAVGQLVGPLLGGFLLGSAAGVDNADRLQDVNQALLLAGAIALASLPTCLVRFPAGRARPVRGSTEGPGTGRSEPVRKILARPGVKANMLASLALLATTDILLSFLPLMGEEAGVAPVVVGALLAIRAGSTILSRLLLGPLRKRWSRDRLVFASLLGSAIGLTVTPLLLGSAWAAGLSLAFAGFFLGLGQPLTMTLVSQAVDPASRGAALALRLLGNRVGQVVLPGAAGLVAAPLGPGGAVWMSCLALAVTAGVKLPAARRSRGTDDAGA</sequence>
<dbReference type="SUPFAM" id="SSF103473">
    <property type="entry name" value="MFS general substrate transporter"/>
    <property type="match status" value="1"/>
</dbReference>
<dbReference type="PRINTS" id="PR01035">
    <property type="entry name" value="TCRTETA"/>
</dbReference>
<dbReference type="PANTHER" id="PTHR23526">
    <property type="entry name" value="INTEGRAL MEMBRANE TRANSPORT PROTEIN-RELATED"/>
    <property type="match status" value="1"/>
</dbReference>
<keyword evidence="4 6" id="KW-1133">Transmembrane helix</keyword>
<feature type="transmembrane region" description="Helical" evidence="6">
    <location>
        <begin position="295"/>
        <end position="314"/>
    </location>
</feature>
<comment type="subcellular location">
    <subcellularLocation>
        <location evidence="1">Cell membrane</location>
        <topology evidence="1">Multi-pass membrane protein</topology>
    </subcellularLocation>
</comment>
<dbReference type="AlphaFoldDB" id="A0A078MWV3"/>
<feature type="transmembrane region" description="Helical" evidence="6">
    <location>
        <begin position="47"/>
        <end position="67"/>
    </location>
</feature>
<dbReference type="EMBL" id="LN483072">
    <property type="protein sequence ID" value="CEA09311.1"/>
    <property type="molecule type" value="Genomic_DNA"/>
</dbReference>
<keyword evidence="3 6" id="KW-0812">Transmembrane</keyword>
<dbReference type="InterPro" id="IPR001958">
    <property type="entry name" value="Tet-R_TetA/multi-R_MdtG-like"/>
</dbReference>
<dbReference type="PROSITE" id="PS00217">
    <property type="entry name" value="SUGAR_TRANSPORT_2"/>
    <property type="match status" value="1"/>
</dbReference>
<gene>
    <name evidence="8" type="primary">tetA_2</name>
    <name evidence="8" type="ORF">BN1051_02679</name>
</gene>
<evidence type="ECO:0000256" key="3">
    <source>
        <dbReference type="ARBA" id="ARBA00022692"/>
    </source>
</evidence>
<dbReference type="Pfam" id="PF07690">
    <property type="entry name" value="MFS_1"/>
    <property type="match status" value="2"/>
</dbReference>
<evidence type="ECO:0000256" key="5">
    <source>
        <dbReference type="ARBA" id="ARBA00023136"/>
    </source>
</evidence>
<feature type="transmembrane region" description="Helical" evidence="6">
    <location>
        <begin position="104"/>
        <end position="126"/>
    </location>
</feature>
<accession>A0A078MWV3</accession>
<evidence type="ECO:0000259" key="7">
    <source>
        <dbReference type="PROSITE" id="PS50850"/>
    </source>
</evidence>
<dbReference type="InterPro" id="IPR011701">
    <property type="entry name" value="MFS"/>
</dbReference>
<name>A0A078MWV3_9MICC</name>
<dbReference type="PROSITE" id="PS50850">
    <property type="entry name" value="MFS"/>
    <property type="match status" value="1"/>
</dbReference>
<feature type="transmembrane region" description="Helical" evidence="6">
    <location>
        <begin position="260"/>
        <end position="283"/>
    </location>
</feature>
<feature type="transmembrane region" description="Helical" evidence="6">
    <location>
        <begin position="138"/>
        <end position="159"/>
    </location>
</feature>
<comment type="similarity">
    <text evidence="2">Belongs to the major facilitator superfamily. TCR/Tet family.</text>
</comment>
<feature type="transmembrane region" description="Helical" evidence="6">
    <location>
        <begin position="320"/>
        <end position="343"/>
    </location>
</feature>
<dbReference type="InterPro" id="IPR005829">
    <property type="entry name" value="Sugar_transporter_CS"/>
</dbReference>
<dbReference type="PANTHER" id="PTHR23526:SF4">
    <property type="entry name" value="INTEGRAL MEMBRANE TRANSPORT PROTEIN"/>
    <property type="match status" value="1"/>
</dbReference>
<feature type="transmembrane region" description="Helical" evidence="6">
    <location>
        <begin position="384"/>
        <end position="403"/>
    </location>
</feature>
<dbReference type="GO" id="GO:0022857">
    <property type="term" value="F:transmembrane transporter activity"/>
    <property type="evidence" value="ECO:0007669"/>
    <property type="project" value="InterPro"/>
</dbReference>
<feature type="transmembrane region" description="Helical" evidence="6">
    <location>
        <begin position="79"/>
        <end position="98"/>
    </location>
</feature>
<feature type="transmembrane region" description="Helical" evidence="6">
    <location>
        <begin position="179"/>
        <end position="198"/>
    </location>
</feature>
<feature type="transmembrane region" description="Helical" evidence="6">
    <location>
        <begin position="232"/>
        <end position="254"/>
    </location>
</feature>
<dbReference type="InterPro" id="IPR020846">
    <property type="entry name" value="MFS_dom"/>
</dbReference>
<keyword evidence="5 6" id="KW-0472">Membrane</keyword>
<evidence type="ECO:0000256" key="1">
    <source>
        <dbReference type="ARBA" id="ARBA00004651"/>
    </source>
</evidence>